<keyword evidence="8" id="KW-0807">Transducer</keyword>
<dbReference type="InterPro" id="IPR017452">
    <property type="entry name" value="GPCR_Rhodpsn_7TM"/>
</dbReference>
<feature type="transmembrane region" description="Helical" evidence="9">
    <location>
        <begin position="14"/>
        <end position="35"/>
    </location>
</feature>
<dbReference type="STRING" id="6412.T1EHI3"/>
<dbReference type="InterPro" id="IPR000276">
    <property type="entry name" value="GPCR_Rhodpsn"/>
</dbReference>
<gene>
    <name evidence="11" type="ORF">HELRODRAFT_127838</name>
</gene>
<proteinExistence type="predicted"/>
<evidence type="ECO:0000256" key="5">
    <source>
        <dbReference type="ARBA" id="ARBA00023040"/>
    </source>
</evidence>
<comment type="subcellular location">
    <subcellularLocation>
        <location evidence="1">Cell membrane</location>
        <topology evidence="1">Multi-pass membrane protein</topology>
    </subcellularLocation>
</comment>
<keyword evidence="2" id="KW-1003">Cell membrane</keyword>
<keyword evidence="7" id="KW-0675">Receptor</keyword>
<evidence type="ECO:0000313" key="11">
    <source>
        <dbReference type="EMBL" id="ESO09828.1"/>
    </source>
</evidence>
<keyword evidence="5" id="KW-0297">G-protein coupled receptor</keyword>
<dbReference type="PANTHER" id="PTHR24248">
    <property type="entry name" value="ADRENERGIC RECEPTOR-RELATED G-PROTEIN COUPLED RECEPTOR"/>
    <property type="match status" value="1"/>
</dbReference>
<dbReference type="OrthoDB" id="5957871at2759"/>
<accession>V3VHS0</accession>
<evidence type="ECO:0000256" key="9">
    <source>
        <dbReference type="SAM" id="Phobius"/>
    </source>
</evidence>
<dbReference type="HOGENOM" id="CLU_167791_0_1_1"/>
<dbReference type="eggNOG" id="KOG3656">
    <property type="taxonomic scope" value="Eukaryota"/>
</dbReference>
<name>V3VHS0_HELRO</name>
<feature type="non-terminal residue" evidence="11">
    <location>
        <position position="1"/>
    </location>
</feature>
<evidence type="ECO:0000256" key="2">
    <source>
        <dbReference type="ARBA" id="ARBA00022475"/>
    </source>
</evidence>
<dbReference type="PANTHER" id="PTHR24248:SF66">
    <property type="entry name" value="OCTOPAMINE RECEPTOR BETA-3R"/>
    <property type="match status" value="1"/>
</dbReference>
<keyword evidence="3 9" id="KW-0812">Transmembrane</keyword>
<dbReference type="OMA" id="HIEQFIT"/>
<feature type="non-terminal residue" evidence="11">
    <location>
        <position position="87"/>
    </location>
</feature>
<dbReference type="PROSITE" id="PS50262">
    <property type="entry name" value="G_PROTEIN_RECEP_F1_2"/>
    <property type="match status" value="1"/>
</dbReference>
<evidence type="ECO:0000256" key="6">
    <source>
        <dbReference type="ARBA" id="ARBA00023136"/>
    </source>
</evidence>
<keyword evidence="4 9" id="KW-1133">Transmembrane helix</keyword>
<evidence type="ECO:0000256" key="8">
    <source>
        <dbReference type="ARBA" id="ARBA00023224"/>
    </source>
</evidence>
<protein>
    <recommendedName>
        <fullName evidence="10">G-protein coupled receptors family 1 profile domain-containing protein</fullName>
    </recommendedName>
</protein>
<keyword evidence="6 9" id="KW-0472">Membrane</keyword>
<feature type="domain" description="G-protein coupled receptors family 1 profile" evidence="10">
    <location>
        <begin position="1"/>
        <end position="71"/>
    </location>
</feature>
<dbReference type="Gene3D" id="1.20.1070.10">
    <property type="entry name" value="Rhodopsin 7-helix transmembrane proteins"/>
    <property type="match status" value="1"/>
</dbReference>
<dbReference type="PRINTS" id="PR00237">
    <property type="entry name" value="GPCRRHODOPSN"/>
</dbReference>
<organism evidence="11">
    <name type="scientific">Helobdella robusta</name>
    <name type="common">Californian leech</name>
    <dbReference type="NCBI Taxonomy" id="6412"/>
    <lineage>
        <taxon>Eukaryota</taxon>
        <taxon>Metazoa</taxon>
        <taxon>Spiralia</taxon>
        <taxon>Lophotrochozoa</taxon>
        <taxon>Annelida</taxon>
        <taxon>Clitellata</taxon>
        <taxon>Hirudinea</taxon>
        <taxon>Rhynchobdellida</taxon>
        <taxon>Glossiphoniidae</taxon>
        <taxon>Helobdella</taxon>
    </lineage>
</organism>
<evidence type="ECO:0000256" key="3">
    <source>
        <dbReference type="ARBA" id="ARBA00022692"/>
    </source>
</evidence>
<evidence type="ECO:0000256" key="4">
    <source>
        <dbReference type="ARBA" id="ARBA00022989"/>
    </source>
</evidence>
<evidence type="ECO:0000256" key="1">
    <source>
        <dbReference type="ARBA" id="ARBA00004651"/>
    </source>
</evidence>
<dbReference type="EMBL" id="KB095905">
    <property type="protein sequence ID" value="ESO09828.1"/>
    <property type="molecule type" value="Genomic_DNA"/>
</dbReference>
<sequence>LTQQRKQIHRENKAAKTLGIIMGAFLFCWLPFFIWYLSTTLCGVKCDTPKEVISLLFWIGYVNSALNPLIYAFFNRDFREAFRRLLR</sequence>
<dbReference type="RefSeq" id="XP_009011642.1">
    <property type="nucleotide sequence ID" value="XM_009013394.1"/>
</dbReference>
<dbReference type="Pfam" id="PF00001">
    <property type="entry name" value="7tm_1"/>
    <property type="match status" value="1"/>
</dbReference>
<feature type="transmembrane region" description="Helical" evidence="9">
    <location>
        <begin position="55"/>
        <end position="74"/>
    </location>
</feature>
<evidence type="ECO:0000256" key="7">
    <source>
        <dbReference type="ARBA" id="ARBA00023170"/>
    </source>
</evidence>
<evidence type="ECO:0000259" key="10">
    <source>
        <dbReference type="PROSITE" id="PS50262"/>
    </source>
</evidence>
<reference evidence="11" key="1">
    <citation type="journal article" date="2013" name="Nature">
        <title>Insights into bilaterian evolution from three spiralian genomes.</title>
        <authorList>
            <person name="Simakov O."/>
            <person name="Marletaz F."/>
            <person name="Cho S.J."/>
            <person name="Edsinger-Gonzales E."/>
            <person name="Havlak P."/>
            <person name="Hellsten U."/>
            <person name="Kuo D.H."/>
            <person name="Larsson T."/>
            <person name="Lv J."/>
            <person name="Arendt D."/>
            <person name="Savage R."/>
            <person name="Osoegawa K."/>
            <person name="de Jong P."/>
            <person name="Grimwood J."/>
            <person name="Chapman J.A."/>
            <person name="Shapiro H."/>
            <person name="Aerts A."/>
            <person name="Otillar R.P."/>
            <person name="Terry A.Y."/>
            <person name="Boore J.L."/>
            <person name="Grigoriev I.V."/>
            <person name="Lindberg D.R."/>
            <person name="Seaver E.C."/>
            <person name="Weisblat D.A."/>
            <person name="Putnam N.H."/>
            <person name="Rokhsar D.S."/>
        </authorList>
    </citation>
    <scope>NUCLEOTIDE SEQUENCE</scope>
</reference>
<dbReference type="GeneID" id="20196033"/>
<dbReference type="SUPFAM" id="SSF81321">
    <property type="entry name" value="Family A G protein-coupled receptor-like"/>
    <property type="match status" value="1"/>
</dbReference>